<accession>A0ACC0CMG6</accession>
<evidence type="ECO:0000313" key="2">
    <source>
        <dbReference type="Proteomes" id="UP001497680"/>
    </source>
</evidence>
<protein>
    <submittedName>
        <fullName evidence="1">Proline-specific peptidase</fullName>
    </submittedName>
</protein>
<gene>
    <name evidence="1" type="ORF">F4821DRAFT_26056</name>
</gene>
<proteinExistence type="predicted"/>
<reference evidence="1 2" key="1">
    <citation type="journal article" date="2022" name="New Phytol.">
        <title>Ecological generalism drives hyperdiversity of secondary metabolite gene clusters in xylarialean endophytes.</title>
        <authorList>
            <person name="Franco M.E.E."/>
            <person name="Wisecaver J.H."/>
            <person name="Arnold A.E."/>
            <person name="Ju Y.M."/>
            <person name="Slot J.C."/>
            <person name="Ahrendt S."/>
            <person name="Moore L.P."/>
            <person name="Eastman K.E."/>
            <person name="Scott K."/>
            <person name="Konkel Z."/>
            <person name="Mondo S.J."/>
            <person name="Kuo A."/>
            <person name="Hayes R.D."/>
            <person name="Haridas S."/>
            <person name="Andreopoulos B."/>
            <person name="Riley R."/>
            <person name="LaButti K."/>
            <person name="Pangilinan J."/>
            <person name="Lipzen A."/>
            <person name="Amirebrahimi M."/>
            <person name="Yan J."/>
            <person name="Adam C."/>
            <person name="Keymanesh K."/>
            <person name="Ng V."/>
            <person name="Louie K."/>
            <person name="Northen T."/>
            <person name="Drula E."/>
            <person name="Henrissat B."/>
            <person name="Hsieh H.M."/>
            <person name="Youens-Clark K."/>
            <person name="Lutzoni F."/>
            <person name="Miadlikowska J."/>
            <person name="Eastwood D.C."/>
            <person name="Hamelin R.C."/>
            <person name="Grigoriev I.V."/>
            <person name="U'Ren J.M."/>
        </authorList>
    </citation>
    <scope>NUCLEOTIDE SEQUENCE [LARGE SCALE GENOMIC DNA]</scope>
    <source>
        <strain evidence="1 2">ER1909</strain>
    </source>
</reference>
<evidence type="ECO:0000313" key="1">
    <source>
        <dbReference type="EMBL" id="KAI6081500.1"/>
    </source>
</evidence>
<name>A0ACC0CMG6_9PEZI</name>
<organism evidence="1 2">
    <name type="scientific">Hypoxylon rubiginosum</name>
    <dbReference type="NCBI Taxonomy" id="110542"/>
    <lineage>
        <taxon>Eukaryota</taxon>
        <taxon>Fungi</taxon>
        <taxon>Dikarya</taxon>
        <taxon>Ascomycota</taxon>
        <taxon>Pezizomycotina</taxon>
        <taxon>Sordariomycetes</taxon>
        <taxon>Xylariomycetidae</taxon>
        <taxon>Xylariales</taxon>
        <taxon>Hypoxylaceae</taxon>
        <taxon>Hypoxylon</taxon>
    </lineage>
</organism>
<keyword evidence="2" id="KW-1185">Reference proteome</keyword>
<sequence>MEGKAEFHVPGVSTPCQTWYKVVGDLNAPGSTPLIILHGGPGASHDYMLPLTDLAPDIPLVFYDQIGGGRSTHLPDRAGDESFWTIDLFLRELENLLAHLHLRDRPVDILGHSWGGVLVTEWASAPSRSTNLRRLVVSNISASMDLHRAGLAKLRGQLPEDVQAALNRGDAENDFGGPEYMAALDVFTKKHLSIGRPWPPPEVQDLMRWYAEGLDVYTTIFGPNTLTPSGSIRNWTAIPSLPKIKVPTLVIDGTEDTPSEAMQPFFDLIEKAKWITLDNAAHMAHADQRAKYMKQVGGFLTA</sequence>
<dbReference type="Proteomes" id="UP001497680">
    <property type="component" value="Unassembled WGS sequence"/>
</dbReference>
<dbReference type="EMBL" id="MU394394">
    <property type="protein sequence ID" value="KAI6081500.1"/>
    <property type="molecule type" value="Genomic_DNA"/>
</dbReference>
<comment type="caution">
    <text evidence="1">The sequence shown here is derived from an EMBL/GenBank/DDBJ whole genome shotgun (WGS) entry which is preliminary data.</text>
</comment>